<name>A0A0A9EZI6_ARUDO</name>
<protein>
    <submittedName>
        <fullName evidence="1">Uncharacterized protein</fullName>
    </submittedName>
</protein>
<proteinExistence type="predicted"/>
<organism evidence="1">
    <name type="scientific">Arundo donax</name>
    <name type="common">Giant reed</name>
    <name type="synonym">Donax arundinaceus</name>
    <dbReference type="NCBI Taxonomy" id="35708"/>
    <lineage>
        <taxon>Eukaryota</taxon>
        <taxon>Viridiplantae</taxon>
        <taxon>Streptophyta</taxon>
        <taxon>Embryophyta</taxon>
        <taxon>Tracheophyta</taxon>
        <taxon>Spermatophyta</taxon>
        <taxon>Magnoliopsida</taxon>
        <taxon>Liliopsida</taxon>
        <taxon>Poales</taxon>
        <taxon>Poaceae</taxon>
        <taxon>PACMAD clade</taxon>
        <taxon>Arundinoideae</taxon>
        <taxon>Arundineae</taxon>
        <taxon>Arundo</taxon>
    </lineage>
</organism>
<sequence length="121" mass="14543">MPCNCPPTALISNIISMCSCNQYSFYIFGEWKEWFLLILAIFKKHQRFANSLTCQQSMFLTTNYVQQRWVRKRMLKHSRDELDPQNPLNSVINPRHRYLSCVHQEHNILQKLLKSVRYHNL</sequence>
<accession>A0A0A9EZI6</accession>
<reference evidence="1" key="2">
    <citation type="journal article" date="2015" name="Data Brief">
        <title>Shoot transcriptome of the giant reed, Arundo donax.</title>
        <authorList>
            <person name="Barrero R.A."/>
            <person name="Guerrero F.D."/>
            <person name="Moolhuijzen P."/>
            <person name="Goolsby J.A."/>
            <person name="Tidwell J."/>
            <person name="Bellgard S.E."/>
            <person name="Bellgard M.I."/>
        </authorList>
    </citation>
    <scope>NUCLEOTIDE SEQUENCE</scope>
    <source>
        <tissue evidence="1">Shoot tissue taken approximately 20 cm above the soil surface</tissue>
    </source>
</reference>
<reference evidence="1" key="1">
    <citation type="submission" date="2014-09" db="EMBL/GenBank/DDBJ databases">
        <authorList>
            <person name="Magalhaes I.L.F."/>
            <person name="Oliveira U."/>
            <person name="Santos F.R."/>
            <person name="Vidigal T.H.D.A."/>
            <person name="Brescovit A.D."/>
            <person name="Santos A.J."/>
        </authorList>
    </citation>
    <scope>NUCLEOTIDE SEQUENCE</scope>
    <source>
        <tissue evidence="1">Shoot tissue taken approximately 20 cm above the soil surface</tissue>
    </source>
</reference>
<evidence type="ECO:0000313" key="1">
    <source>
        <dbReference type="EMBL" id="JAE03306.1"/>
    </source>
</evidence>
<dbReference type="EMBL" id="GBRH01194590">
    <property type="protein sequence ID" value="JAE03306.1"/>
    <property type="molecule type" value="Transcribed_RNA"/>
</dbReference>
<dbReference type="AlphaFoldDB" id="A0A0A9EZI6"/>